<evidence type="ECO:0000256" key="2">
    <source>
        <dbReference type="ARBA" id="ARBA00022801"/>
    </source>
</evidence>
<evidence type="ECO:0000313" key="13">
    <source>
        <dbReference type="EMBL" id="MDE45233.1"/>
    </source>
</evidence>
<gene>
    <name evidence="13" type="primary">Ddx10</name>
    <name evidence="13" type="ORF">g.8564</name>
</gene>
<comment type="domain">
    <text evidence="8">The Q motif is unique to and characteristic of the DEAD box family of RNA helicases and controls ATP binding and hydrolysis.</text>
</comment>
<feature type="domain" description="DEAD-box RNA helicase Q" evidence="12">
    <location>
        <begin position="2"/>
        <end position="30"/>
    </location>
</feature>
<evidence type="ECO:0000259" key="12">
    <source>
        <dbReference type="PROSITE" id="PS51195"/>
    </source>
</evidence>
<dbReference type="EMBL" id="GGYP01000462">
    <property type="protein sequence ID" value="MDE45233.1"/>
    <property type="molecule type" value="Transcribed_RNA"/>
</dbReference>
<feature type="domain" description="Helicase ATP-binding" evidence="10">
    <location>
        <begin position="33"/>
        <end position="207"/>
    </location>
</feature>
<evidence type="ECO:0000259" key="10">
    <source>
        <dbReference type="PROSITE" id="PS51192"/>
    </source>
</evidence>
<dbReference type="PROSITE" id="PS51194">
    <property type="entry name" value="HELICASE_CTER"/>
    <property type="match status" value="1"/>
</dbReference>
<dbReference type="GO" id="GO:0003724">
    <property type="term" value="F:RNA helicase activity"/>
    <property type="evidence" value="ECO:0007669"/>
    <property type="project" value="UniProtKB-EC"/>
</dbReference>
<proteinExistence type="inferred from homology"/>
<name>A0A6G1S5L0_9ACAR</name>
<dbReference type="Gene3D" id="3.40.50.300">
    <property type="entry name" value="P-loop containing nucleotide triphosphate hydrolases"/>
    <property type="match status" value="2"/>
</dbReference>
<dbReference type="InterPro" id="IPR027417">
    <property type="entry name" value="P-loop_NTPase"/>
</dbReference>
<dbReference type="PROSITE" id="PS51192">
    <property type="entry name" value="HELICASE_ATP_BIND_1"/>
    <property type="match status" value="1"/>
</dbReference>
<reference evidence="13" key="1">
    <citation type="submission" date="2018-10" db="EMBL/GenBank/DDBJ databases">
        <title>Transcriptome assembly of Aceria tosichella (Wheat curl mite) Type 2.</title>
        <authorList>
            <person name="Scully E.D."/>
            <person name="Geib S.M."/>
            <person name="Palmer N.A."/>
            <person name="Gupta A.K."/>
            <person name="Sarath G."/>
            <person name="Tatineni S."/>
        </authorList>
    </citation>
    <scope>NUCLEOTIDE SEQUENCE</scope>
    <source>
        <strain evidence="13">LincolnNE</strain>
    </source>
</reference>
<evidence type="ECO:0000256" key="9">
    <source>
        <dbReference type="SAM" id="MobiDB-lite"/>
    </source>
</evidence>
<dbReference type="Pfam" id="PF13959">
    <property type="entry name" value="CTE_SPB4"/>
    <property type="match status" value="1"/>
</dbReference>
<evidence type="ECO:0000256" key="4">
    <source>
        <dbReference type="ARBA" id="ARBA00022840"/>
    </source>
</evidence>
<organism evidence="13">
    <name type="scientific">Aceria tosichella</name>
    <name type="common">wheat curl mite</name>
    <dbReference type="NCBI Taxonomy" id="561515"/>
    <lineage>
        <taxon>Eukaryota</taxon>
        <taxon>Metazoa</taxon>
        <taxon>Ecdysozoa</taxon>
        <taxon>Arthropoda</taxon>
        <taxon>Chelicerata</taxon>
        <taxon>Arachnida</taxon>
        <taxon>Acari</taxon>
        <taxon>Acariformes</taxon>
        <taxon>Trombidiformes</taxon>
        <taxon>Prostigmata</taxon>
        <taxon>Eupodina</taxon>
        <taxon>Eriophyoidea</taxon>
        <taxon>Eriophyidae</taxon>
        <taxon>Eriophyinae</taxon>
        <taxon>Aceriini</taxon>
        <taxon>Aceria</taxon>
    </lineage>
</organism>
<dbReference type="EC" id="3.6.4.13" evidence="8"/>
<accession>A0A6G1S5L0</accession>
<evidence type="ECO:0000256" key="1">
    <source>
        <dbReference type="ARBA" id="ARBA00022741"/>
    </source>
</evidence>
<dbReference type="SMART" id="SM01178">
    <property type="entry name" value="DUF4217"/>
    <property type="match status" value="1"/>
</dbReference>
<keyword evidence="4 7" id="KW-0067">ATP-binding</keyword>
<dbReference type="InterPro" id="IPR025313">
    <property type="entry name" value="SPB4-like_CTE"/>
</dbReference>
<dbReference type="InterPro" id="IPR000629">
    <property type="entry name" value="RNA-helicase_DEAD-box_CS"/>
</dbReference>
<dbReference type="PROSITE" id="PS51195">
    <property type="entry name" value="Q_MOTIF"/>
    <property type="match status" value="1"/>
</dbReference>
<dbReference type="Pfam" id="PF00271">
    <property type="entry name" value="Helicase_C"/>
    <property type="match status" value="1"/>
</dbReference>
<evidence type="ECO:0000256" key="8">
    <source>
        <dbReference type="RuleBase" id="RU365068"/>
    </source>
</evidence>
<keyword evidence="1 7" id="KW-0547">Nucleotide-binding</keyword>
<dbReference type="PROSITE" id="PS00039">
    <property type="entry name" value="DEAD_ATP_HELICASE"/>
    <property type="match status" value="1"/>
</dbReference>
<dbReference type="SUPFAM" id="SSF52540">
    <property type="entry name" value="P-loop containing nucleoside triphosphate hydrolases"/>
    <property type="match status" value="1"/>
</dbReference>
<dbReference type="SMART" id="SM00487">
    <property type="entry name" value="DEXDc"/>
    <property type="match status" value="1"/>
</dbReference>
<keyword evidence="5 8" id="KW-0694">RNA-binding</keyword>
<keyword evidence="2 7" id="KW-0378">Hydrolase</keyword>
<comment type="similarity">
    <text evidence="7">Belongs to the DEAD box helicase family.</text>
</comment>
<dbReference type="InterPro" id="IPR001650">
    <property type="entry name" value="Helicase_C-like"/>
</dbReference>
<feature type="region of interest" description="Disordered" evidence="9">
    <location>
        <begin position="449"/>
        <end position="509"/>
    </location>
</feature>
<dbReference type="Pfam" id="PF00270">
    <property type="entry name" value="DEAD"/>
    <property type="match status" value="1"/>
</dbReference>
<evidence type="ECO:0000259" key="11">
    <source>
        <dbReference type="PROSITE" id="PS51194"/>
    </source>
</evidence>
<protein>
    <recommendedName>
        <fullName evidence="8">ATP-dependent RNA helicase</fullName>
        <ecNumber evidence="8">3.6.4.13</ecNumber>
    </recommendedName>
</protein>
<evidence type="ECO:0000256" key="5">
    <source>
        <dbReference type="ARBA" id="ARBA00022884"/>
    </source>
</evidence>
<evidence type="ECO:0000256" key="7">
    <source>
        <dbReference type="RuleBase" id="RU000492"/>
    </source>
</evidence>
<dbReference type="GO" id="GO:0016787">
    <property type="term" value="F:hydrolase activity"/>
    <property type="evidence" value="ECO:0007669"/>
    <property type="project" value="UniProtKB-KW"/>
</dbReference>
<comment type="catalytic activity">
    <reaction evidence="8">
        <text>ATP + H2O = ADP + phosphate + H(+)</text>
        <dbReference type="Rhea" id="RHEA:13065"/>
        <dbReference type="ChEBI" id="CHEBI:15377"/>
        <dbReference type="ChEBI" id="CHEBI:15378"/>
        <dbReference type="ChEBI" id="CHEBI:30616"/>
        <dbReference type="ChEBI" id="CHEBI:43474"/>
        <dbReference type="ChEBI" id="CHEBI:456216"/>
        <dbReference type="EC" id="3.6.4.13"/>
    </reaction>
</comment>
<comment type="function">
    <text evidence="8">RNA helicase.</text>
</comment>
<dbReference type="InterPro" id="IPR014014">
    <property type="entry name" value="RNA_helicase_DEAD_Q_motif"/>
</dbReference>
<dbReference type="PANTHER" id="PTHR24031">
    <property type="entry name" value="RNA HELICASE"/>
    <property type="match status" value="1"/>
</dbReference>
<dbReference type="CDD" id="cd17941">
    <property type="entry name" value="DEADc_DDX10"/>
    <property type="match status" value="1"/>
</dbReference>
<dbReference type="InterPro" id="IPR011545">
    <property type="entry name" value="DEAD/DEAH_box_helicase_dom"/>
</dbReference>
<feature type="short sequence motif" description="Q motif" evidence="6">
    <location>
        <begin position="2"/>
        <end position="30"/>
    </location>
</feature>
<keyword evidence="3 7" id="KW-0347">Helicase</keyword>
<feature type="domain" description="Helicase C-terminal" evidence="11">
    <location>
        <begin position="229"/>
        <end position="382"/>
    </location>
</feature>
<feature type="compositionally biased region" description="Basic and acidic residues" evidence="9">
    <location>
        <begin position="449"/>
        <end position="468"/>
    </location>
</feature>
<dbReference type="SMART" id="SM00490">
    <property type="entry name" value="HELICc"/>
    <property type="match status" value="1"/>
</dbReference>
<evidence type="ECO:0000256" key="3">
    <source>
        <dbReference type="ARBA" id="ARBA00022806"/>
    </source>
</evidence>
<dbReference type="GO" id="GO:0005524">
    <property type="term" value="F:ATP binding"/>
    <property type="evidence" value="ECO:0007669"/>
    <property type="project" value="UniProtKB-UniRule"/>
</dbReference>
<evidence type="ECO:0000256" key="6">
    <source>
        <dbReference type="PROSITE-ProRule" id="PRU00552"/>
    </source>
</evidence>
<dbReference type="InterPro" id="IPR014001">
    <property type="entry name" value="Helicase_ATP-bd"/>
</dbReference>
<dbReference type="GO" id="GO:0003723">
    <property type="term" value="F:RNA binding"/>
    <property type="evidence" value="ECO:0007669"/>
    <property type="project" value="UniProtKB-UniRule"/>
</dbReference>
<dbReference type="AlphaFoldDB" id="A0A6G1S5L0"/>
<dbReference type="CDD" id="cd18787">
    <property type="entry name" value="SF2_C_DEAD"/>
    <property type="match status" value="1"/>
</dbReference>
<sequence length="546" mass="62475">MSFKTLFQLSPETQFGLKKAGYEEPTEIQKQAIPPALEGKDIVAAAKTGSGKTLAFIIPLLECLEKEKFSNNDGLGALVITPTRELAYQIFEVLRVVGQKHQFSAALVIGGKDLALERKRIDQMNIIICTPGRMQQHMEENPLFYGDNLKMLIIDEADRILDMGFRDSLNSIIEFLPKERQCLLFSATQTKSVKDLIRLSMKDPVHINTDSEATSNTPDTLKQKFTVINLEQKISFLWSFIKRHKKSKILVFIATCKQTKFIHDLFCRMKPGISINALHGGIHQLKRIDIYNKFSDVRHCCLLATDVAARGLDFPDVDWVVQLDCPEDLNTYIHRVGRTARLDRPGRSLMVLMPNERDYLLPRLTKKKIPIEEVPTRDKHLFWVQDSIQSLLARDPELKEEAKRAFKSYIKSLLNSHFRQMFDPKQIDLKAFAKSMGLEVTPRIRVLERRGQGAKPVETKKSDKKEATSQDAVDQIQEADVTSDEDSGEDLLRPVKKPRIIPDETNDNADYERELLEKKNLSRAKLAKVVRKKNIKLNKHVVFNKE</sequence>